<accession>A0ABQ6WCS2</accession>
<evidence type="ECO:0000313" key="2">
    <source>
        <dbReference type="Proteomes" id="UP000325395"/>
    </source>
</evidence>
<evidence type="ECO:0000313" key="1">
    <source>
        <dbReference type="EMBL" id="KAE8414925.1"/>
    </source>
</evidence>
<proteinExistence type="predicted"/>
<keyword evidence="2" id="KW-1185">Reference proteome</keyword>
<dbReference type="Proteomes" id="UP000325395">
    <property type="component" value="Unassembled WGS sequence"/>
</dbReference>
<dbReference type="EMBL" id="ML735776">
    <property type="protein sequence ID" value="KAE8414925.1"/>
    <property type="molecule type" value="Genomic_DNA"/>
</dbReference>
<gene>
    <name evidence="1" type="ORF">BDV36DRAFT_264033</name>
</gene>
<organism evidence="1 2">
    <name type="scientific">Aspergillus pseudocaelatus</name>
    <dbReference type="NCBI Taxonomy" id="1825620"/>
    <lineage>
        <taxon>Eukaryota</taxon>
        <taxon>Fungi</taxon>
        <taxon>Dikarya</taxon>
        <taxon>Ascomycota</taxon>
        <taxon>Pezizomycotina</taxon>
        <taxon>Eurotiomycetes</taxon>
        <taxon>Eurotiomycetidae</taxon>
        <taxon>Eurotiales</taxon>
        <taxon>Aspergillaceae</taxon>
        <taxon>Aspergillus</taxon>
        <taxon>Aspergillus subgen. Circumdati</taxon>
    </lineage>
</organism>
<protein>
    <submittedName>
        <fullName evidence="1">Uncharacterized protein</fullName>
    </submittedName>
</protein>
<reference evidence="1 2" key="1">
    <citation type="submission" date="2019-04" db="EMBL/GenBank/DDBJ databases">
        <authorList>
            <consortium name="DOE Joint Genome Institute"/>
            <person name="Mondo S."/>
            <person name="Kjaerbolling I."/>
            <person name="Vesth T."/>
            <person name="Frisvad J.C."/>
            <person name="Nybo J.L."/>
            <person name="Theobald S."/>
            <person name="Kildgaard S."/>
            <person name="Isbrandt T."/>
            <person name="Kuo A."/>
            <person name="Sato A."/>
            <person name="Lyhne E.K."/>
            <person name="Kogle M.E."/>
            <person name="Wiebenga A."/>
            <person name="Kun R.S."/>
            <person name="Lubbers R.J."/>
            <person name="Makela M.R."/>
            <person name="Barry K."/>
            <person name="Chovatia M."/>
            <person name="Clum A."/>
            <person name="Daum C."/>
            <person name="Haridas S."/>
            <person name="He G."/>
            <person name="LaButti K."/>
            <person name="Lipzen A."/>
            <person name="Riley R."/>
            <person name="Salamov A."/>
            <person name="Simmons B.A."/>
            <person name="Magnuson J.K."/>
            <person name="Henrissat B."/>
            <person name="Mortensen U.H."/>
            <person name="Larsen T.O."/>
            <person name="Devries R.P."/>
            <person name="Grigoriev I.V."/>
            <person name="Machida M."/>
            <person name="Baker S.E."/>
            <person name="Andersen M.R."/>
            <person name="Cantor M.N."/>
            <person name="Hua S.X."/>
        </authorList>
    </citation>
    <scope>NUCLEOTIDE SEQUENCE [LARGE SCALE GENOMIC DNA]</scope>
    <source>
        <strain evidence="1 2">CBS 117616</strain>
    </source>
</reference>
<name>A0ABQ6WCS2_9EURO</name>
<sequence>MFKADILRMTLPQDFRAHAAINSFVTRSSNGNQHRALLSFRKDVIQRASWYDESVMSPIWTSPNLPVSPLQHTTEDMYIQSSNCTDRIVLPLQVVALDLSDSDDLRHISSMSQIFQSDLCTDRVYNRGTILASQ</sequence>